<reference evidence="2 3" key="1">
    <citation type="submission" date="2018-12" db="EMBL/GenBank/DDBJ databases">
        <title>Venturia inaequalis Genome Resource.</title>
        <authorList>
            <person name="Lichtner F.J."/>
        </authorList>
    </citation>
    <scope>NUCLEOTIDE SEQUENCE [LARGE SCALE GENOMIC DNA]</scope>
    <source>
        <strain evidence="2 3">120213</strain>
    </source>
</reference>
<keyword evidence="1" id="KW-0175">Coiled coil</keyword>
<dbReference type="AlphaFoldDB" id="A0A8H3VF52"/>
<dbReference type="Proteomes" id="UP000447873">
    <property type="component" value="Unassembled WGS sequence"/>
</dbReference>
<evidence type="ECO:0000313" key="3">
    <source>
        <dbReference type="Proteomes" id="UP000447873"/>
    </source>
</evidence>
<feature type="coiled-coil region" evidence="1">
    <location>
        <begin position="114"/>
        <end position="250"/>
    </location>
</feature>
<feature type="coiled-coil region" evidence="1">
    <location>
        <begin position="564"/>
        <end position="591"/>
    </location>
</feature>
<accession>A0A8H3VF52</accession>
<comment type="caution">
    <text evidence="2">The sequence shown here is derived from an EMBL/GenBank/DDBJ whole genome shotgun (WGS) entry which is preliminary data.</text>
</comment>
<feature type="coiled-coil region" evidence="1">
    <location>
        <begin position="286"/>
        <end position="414"/>
    </location>
</feature>
<protein>
    <submittedName>
        <fullName evidence="2">Uncharacterized protein</fullName>
    </submittedName>
</protein>
<evidence type="ECO:0000256" key="1">
    <source>
        <dbReference type="SAM" id="Coils"/>
    </source>
</evidence>
<feature type="coiled-coil region" evidence="1">
    <location>
        <begin position="44"/>
        <end position="78"/>
    </location>
</feature>
<sequence>MDDEGYLILEKENESLVEQLSIQSDQNQLLRERLLEIAGSEETQKTMQARLDGAKGKIEALQEQVRVQKNLIKLSEQTTRTSDWIDKEVESMKGNEEMSYAYVRAQWKEEQGKVKETGAELARALQDKEKLEGEKRKVEAEKEKVDEELLDKAIETATMTTERNLFKQSSSATAATLAAQKLDVEETNSELEDKSKQLQNRITELEVLNKQLQARATELEDMSTKFQTQVIELEVLNKQFQTRATELEDKSTKFQTQVIELEVLNKQLRTRATEVGEKSTKFQTQVIELEVLNKQFQTRATELEDKSTKFQTQVIELEVLNKQFQTRATELEDKSTNFQTQVIELEVLNKQLQTRATELEDKSTKFQTQVIELEVLNKQLQTRVTELEAFENKSKQLQDEMQPLKEEKQRLDSRNKELEPLVAKNLDLNSRMSHLEALEDQVRLLSSTETKASKALDAHFGEMLSQETGDNLKDKIESLSSVFNGLQRDMADRLAQAVPSNTASTFKELSVALGDELSSMQADKVALQNSNNELAALKEAGTVSAQRLSYLIPNHTADTPVKRVHALADEFEKIKLENAALKKQVEDYRMKDRVNL</sequence>
<evidence type="ECO:0000313" key="2">
    <source>
        <dbReference type="EMBL" id="KAE9988892.1"/>
    </source>
</evidence>
<name>A0A8H3VF52_VENIN</name>
<dbReference type="EMBL" id="WNWS01000003">
    <property type="protein sequence ID" value="KAE9988892.1"/>
    <property type="molecule type" value="Genomic_DNA"/>
</dbReference>
<proteinExistence type="predicted"/>
<gene>
    <name evidence="2" type="ORF">EG328_005602</name>
</gene>
<organism evidence="2 3">
    <name type="scientific">Venturia inaequalis</name>
    <name type="common">Apple scab fungus</name>
    <dbReference type="NCBI Taxonomy" id="5025"/>
    <lineage>
        <taxon>Eukaryota</taxon>
        <taxon>Fungi</taxon>
        <taxon>Dikarya</taxon>
        <taxon>Ascomycota</taxon>
        <taxon>Pezizomycotina</taxon>
        <taxon>Dothideomycetes</taxon>
        <taxon>Pleosporomycetidae</taxon>
        <taxon>Venturiales</taxon>
        <taxon>Venturiaceae</taxon>
        <taxon>Venturia</taxon>
    </lineage>
</organism>